<proteinExistence type="predicted"/>
<accession>A0A382HGD5</accession>
<dbReference type="AlphaFoldDB" id="A0A382HGD5"/>
<organism evidence="1">
    <name type="scientific">marine metagenome</name>
    <dbReference type="NCBI Taxonomy" id="408172"/>
    <lineage>
        <taxon>unclassified sequences</taxon>
        <taxon>metagenomes</taxon>
        <taxon>ecological metagenomes</taxon>
    </lineage>
</organism>
<name>A0A382HGD5_9ZZZZ</name>
<evidence type="ECO:0000313" key="1">
    <source>
        <dbReference type="EMBL" id="SVB86259.1"/>
    </source>
</evidence>
<gene>
    <name evidence="1" type="ORF">METZ01_LOCUS239113</name>
</gene>
<reference evidence="1" key="1">
    <citation type="submission" date="2018-05" db="EMBL/GenBank/DDBJ databases">
        <authorList>
            <person name="Lanie J.A."/>
            <person name="Ng W.-L."/>
            <person name="Kazmierczak K.M."/>
            <person name="Andrzejewski T.M."/>
            <person name="Davidsen T.M."/>
            <person name="Wayne K.J."/>
            <person name="Tettelin H."/>
            <person name="Glass J.I."/>
            <person name="Rusch D."/>
            <person name="Podicherti R."/>
            <person name="Tsui H.-C.T."/>
            <person name="Winkler M.E."/>
        </authorList>
    </citation>
    <scope>NUCLEOTIDE SEQUENCE</scope>
</reference>
<protein>
    <submittedName>
        <fullName evidence="1">Uncharacterized protein</fullName>
    </submittedName>
</protein>
<dbReference type="EMBL" id="UINC01061073">
    <property type="protein sequence ID" value="SVB86259.1"/>
    <property type="molecule type" value="Genomic_DNA"/>
</dbReference>
<sequence>MEISQIETNLTDAQVELIEHQVKTEKFKNNVQEIFIDVFNQDEFAQKVDSIFNEIFQGDRNG</sequence>